<dbReference type="KEGG" id="rpc:RPC_4660"/>
<name>Q20XF4_RHOPB</name>
<organism evidence="2">
    <name type="scientific">Rhodopseudomonas palustris (strain BisB18)</name>
    <dbReference type="NCBI Taxonomy" id="316056"/>
    <lineage>
        <taxon>Bacteria</taxon>
        <taxon>Pseudomonadati</taxon>
        <taxon>Pseudomonadota</taxon>
        <taxon>Alphaproteobacteria</taxon>
        <taxon>Hyphomicrobiales</taxon>
        <taxon>Nitrobacteraceae</taxon>
        <taxon>Rhodopseudomonas</taxon>
    </lineage>
</organism>
<dbReference type="EMBL" id="CP000301">
    <property type="protein sequence ID" value="ABD90182.1"/>
    <property type="molecule type" value="Genomic_DNA"/>
</dbReference>
<sequence length="151" mass="15748">MNSFVTIRWLLAIVMIVGIAMAPLSRPAMADASSHGAIHAQSMVADHPAAALRGQDLAMDTIAMDTVALDTVATAEMASEMPCCPSQAPEPSGCDKCVAMINCMSSGFIAMPVALLQPDFVMPGNVLPRHADAHANGMGDSPPEHPPRTLV</sequence>
<feature type="compositionally biased region" description="Basic and acidic residues" evidence="1">
    <location>
        <begin position="142"/>
        <end position="151"/>
    </location>
</feature>
<dbReference type="OrthoDB" id="8403094at2"/>
<dbReference type="STRING" id="316056.RPC_4660"/>
<proteinExistence type="predicted"/>
<evidence type="ECO:0000256" key="1">
    <source>
        <dbReference type="SAM" id="MobiDB-lite"/>
    </source>
</evidence>
<feature type="region of interest" description="Disordered" evidence="1">
    <location>
        <begin position="132"/>
        <end position="151"/>
    </location>
</feature>
<dbReference type="RefSeq" id="WP_011475059.1">
    <property type="nucleotide sequence ID" value="NC_007925.1"/>
</dbReference>
<gene>
    <name evidence="2" type="ordered locus">RPC_4660</name>
</gene>
<protein>
    <submittedName>
        <fullName evidence="2">Uncharacterized protein</fullName>
    </submittedName>
</protein>
<evidence type="ECO:0000313" key="2">
    <source>
        <dbReference type="EMBL" id="ABD90182.1"/>
    </source>
</evidence>
<dbReference type="AlphaFoldDB" id="Q20XF4"/>
<dbReference type="HOGENOM" id="CLU_1729976_0_0_5"/>
<accession>Q20XF4</accession>
<reference evidence="2" key="1">
    <citation type="submission" date="2006-03" db="EMBL/GenBank/DDBJ databases">
        <title>Complete sequence of Rhodopseudomonas palustris BisB18.</title>
        <authorList>
            <consortium name="US DOE Joint Genome Institute"/>
            <person name="Copeland A."/>
            <person name="Lucas S."/>
            <person name="Lapidus A."/>
            <person name="Barry K."/>
            <person name="Detter J.C."/>
            <person name="Glavina del Rio T."/>
            <person name="Hammon N."/>
            <person name="Israni S."/>
            <person name="Dalin E."/>
            <person name="Tice H."/>
            <person name="Pitluck S."/>
            <person name="Chain P."/>
            <person name="Malfatti S."/>
            <person name="Shin M."/>
            <person name="Vergez L."/>
            <person name="Schmutz J."/>
            <person name="Larimer F."/>
            <person name="Land M."/>
            <person name="Hauser L."/>
            <person name="Pelletier D.A."/>
            <person name="Kyrpides N."/>
            <person name="Anderson I."/>
            <person name="Oda Y."/>
            <person name="Harwood C.S."/>
            <person name="Richardson P."/>
        </authorList>
    </citation>
    <scope>NUCLEOTIDE SEQUENCE [LARGE SCALE GENOMIC DNA]</scope>
    <source>
        <strain evidence="2">BisB18</strain>
    </source>
</reference>